<evidence type="ECO:0000256" key="2">
    <source>
        <dbReference type="ARBA" id="ARBA00021572"/>
    </source>
</evidence>
<evidence type="ECO:0000256" key="1">
    <source>
        <dbReference type="ARBA" id="ARBA00011051"/>
    </source>
</evidence>
<gene>
    <name evidence="5" type="ORF">ACFSKL_07670</name>
</gene>
<proteinExistence type="inferred from homology"/>
<evidence type="ECO:0000256" key="3">
    <source>
        <dbReference type="ARBA" id="ARBA00023251"/>
    </source>
</evidence>
<keyword evidence="6" id="KW-1185">Reference proteome</keyword>
<dbReference type="Pfam" id="PF19581">
    <property type="entry name" value="Glyoxalase_7"/>
    <property type="match status" value="1"/>
</dbReference>
<name>A0ABW4VKZ0_9BACT</name>
<comment type="similarity">
    <text evidence="1">Belongs to the bleomycin resistance protein family.</text>
</comment>
<protein>
    <recommendedName>
        <fullName evidence="2">Bleomycin resistance protein</fullName>
    </recommendedName>
</protein>
<dbReference type="EMBL" id="JBHUHR010000022">
    <property type="protein sequence ID" value="MFD2034660.1"/>
    <property type="molecule type" value="Genomic_DNA"/>
</dbReference>
<organism evidence="5 6">
    <name type="scientific">Belliella marina</name>
    <dbReference type="NCBI Taxonomy" id="1644146"/>
    <lineage>
        <taxon>Bacteria</taxon>
        <taxon>Pseudomonadati</taxon>
        <taxon>Bacteroidota</taxon>
        <taxon>Cytophagia</taxon>
        <taxon>Cytophagales</taxon>
        <taxon>Cyclobacteriaceae</taxon>
        <taxon>Belliella</taxon>
    </lineage>
</organism>
<evidence type="ECO:0000313" key="5">
    <source>
        <dbReference type="EMBL" id="MFD2034660.1"/>
    </source>
</evidence>
<dbReference type="InterPro" id="IPR029068">
    <property type="entry name" value="Glyas_Bleomycin-R_OHBP_Dase"/>
</dbReference>
<reference evidence="6" key="1">
    <citation type="journal article" date="2019" name="Int. J. Syst. Evol. Microbiol.">
        <title>The Global Catalogue of Microorganisms (GCM) 10K type strain sequencing project: providing services to taxonomists for standard genome sequencing and annotation.</title>
        <authorList>
            <consortium name="The Broad Institute Genomics Platform"/>
            <consortium name="The Broad Institute Genome Sequencing Center for Infectious Disease"/>
            <person name="Wu L."/>
            <person name="Ma J."/>
        </authorList>
    </citation>
    <scope>NUCLEOTIDE SEQUENCE [LARGE SCALE GENOMIC DNA]</scope>
    <source>
        <strain evidence="6">CGMCC 1.15180</strain>
    </source>
</reference>
<keyword evidence="3" id="KW-0046">Antibiotic resistance</keyword>
<dbReference type="Gene3D" id="3.10.180.10">
    <property type="entry name" value="2,3-Dihydroxybiphenyl 1,2-Dioxygenase, domain 1"/>
    <property type="match status" value="1"/>
</dbReference>
<sequence length="124" mass="14819">MDLNSCKVIPVLKVSDFKLAKQFYIDHMGFEVEWEEHVVDKSYSYMVISFNHIIFHMTDCDKEKMSTGKIFIEYSEICEYIKFLSARKCTFEVIDLEMFPWKSIGIQIEDPFDHHLVFFEPEEV</sequence>
<dbReference type="PROSITE" id="PS51819">
    <property type="entry name" value="VOC"/>
    <property type="match status" value="1"/>
</dbReference>
<dbReference type="RefSeq" id="WP_376885023.1">
    <property type="nucleotide sequence ID" value="NZ_JBHUHR010000022.1"/>
</dbReference>
<dbReference type="SUPFAM" id="SSF54593">
    <property type="entry name" value="Glyoxalase/Bleomycin resistance protein/Dihydroxybiphenyl dioxygenase"/>
    <property type="match status" value="1"/>
</dbReference>
<dbReference type="InterPro" id="IPR037523">
    <property type="entry name" value="VOC_core"/>
</dbReference>
<accession>A0ABW4VKZ0</accession>
<evidence type="ECO:0000259" key="4">
    <source>
        <dbReference type="PROSITE" id="PS51819"/>
    </source>
</evidence>
<evidence type="ECO:0000313" key="6">
    <source>
        <dbReference type="Proteomes" id="UP001597361"/>
    </source>
</evidence>
<dbReference type="InterPro" id="IPR000335">
    <property type="entry name" value="Bleomycin-R"/>
</dbReference>
<comment type="caution">
    <text evidence="5">The sequence shown here is derived from an EMBL/GenBank/DDBJ whole genome shotgun (WGS) entry which is preliminary data.</text>
</comment>
<feature type="domain" description="VOC" evidence="4">
    <location>
        <begin position="5"/>
        <end position="121"/>
    </location>
</feature>
<dbReference type="Proteomes" id="UP001597361">
    <property type="component" value="Unassembled WGS sequence"/>
</dbReference>